<evidence type="ECO:0000313" key="2">
    <source>
        <dbReference type="Proteomes" id="UP000299102"/>
    </source>
</evidence>
<keyword evidence="2" id="KW-1185">Reference proteome</keyword>
<evidence type="ECO:0000313" key="1">
    <source>
        <dbReference type="EMBL" id="GBP22733.1"/>
    </source>
</evidence>
<sequence length="85" mass="9467">MRKFADSYDLCTVTRNLRMLRPHTRISDGVYITGRCVKRCSHRLNLTRHTRHTALDLSFMLSSIASDHATASVGPAPAGSRLVTP</sequence>
<dbReference type="Proteomes" id="UP000299102">
    <property type="component" value="Unassembled WGS sequence"/>
</dbReference>
<comment type="caution">
    <text evidence="1">The sequence shown here is derived from an EMBL/GenBank/DDBJ whole genome shotgun (WGS) entry which is preliminary data.</text>
</comment>
<organism evidence="1 2">
    <name type="scientific">Eumeta variegata</name>
    <name type="common">Bagworm moth</name>
    <name type="synonym">Eumeta japonica</name>
    <dbReference type="NCBI Taxonomy" id="151549"/>
    <lineage>
        <taxon>Eukaryota</taxon>
        <taxon>Metazoa</taxon>
        <taxon>Ecdysozoa</taxon>
        <taxon>Arthropoda</taxon>
        <taxon>Hexapoda</taxon>
        <taxon>Insecta</taxon>
        <taxon>Pterygota</taxon>
        <taxon>Neoptera</taxon>
        <taxon>Endopterygota</taxon>
        <taxon>Lepidoptera</taxon>
        <taxon>Glossata</taxon>
        <taxon>Ditrysia</taxon>
        <taxon>Tineoidea</taxon>
        <taxon>Psychidae</taxon>
        <taxon>Oiketicinae</taxon>
        <taxon>Eumeta</taxon>
    </lineage>
</organism>
<proteinExistence type="predicted"/>
<dbReference type="AlphaFoldDB" id="A0A4C1U8I8"/>
<name>A0A4C1U8I8_EUMVA</name>
<gene>
    <name evidence="1" type="ORF">EVAR_13523_1</name>
</gene>
<reference evidence="1 2" key="1">
    <citation type="journal article" date="2019" name="Commun. Biol.">
        <title>The bagworm genome reveals a unique fibroin gene that provides high tensile strength.</title>
        <authorList>
            <person name="Kono N."/>
            <person name="Nakamura H."/>
            <person name="Ohtoshi R."/>
            <person name="Tomita M."/>
            <person name="Numata K."/>
            <person name="Arakawa K."/>
        </authorList>
    </citation>
    <scope>NUCLEOTIDE SEQUENCE [LARGE SCALE GENOMIC DNA]</scope>
</reference>
<dbReference type="EMBL" id="BGZK01000143">
    <property type="protein sequence ID" value="GBP22733.1"/>
    <property type="molecule type" value="Genomic_DNA"/>
</dbReference>
<protein>
    <submittedName>
        <fullName evidence="1">Uncharacterized protein</fullName>
    </submittedName>
</protein>
<accession>A0A4C1U8I8</accession>